<evidence type="ECO:0000313" key="9">
    <source>
        <dbReference type="Proteomes" id="UP001519325"/>
    </source>
</evidence>
<accession>A0ABS4Q9S3</accession>
<feature type="transmembrane region" description="Helical" evidence="6">
    <location>
        <begin position="154"/>
        <end position="178"/>
    </location>
</feature>
<dbReference type="RefSeq" id="WP_209885635.1">
    <property type="nucleotide sequence ID" value="NZ_JAGGMR010000001.1"/>
</dbReference>
<keyword evidence="2 6" id="KW-0812">Transmembrane</keyword>
<keyword evidence="9" id="KW-1185">Reference proteome</keyword>
<comment type="caution">
    <text evidence="8">The sequence shown here is derived from an EMBL/GenBank/DDBJ whole genome shotgun (WGS) entry which is preliminary data.</text>
</comment>
<keyword evidence="6" id="KW-1003">Cell membrane</keyword>
<evidence type="ECO:0000256" key="6">
    <source>
        <dbReference type="RuleBase" id="RU361157"/>
    </source>
</evidence>
<feature type="transmembrane region" description="Helical" evidence="6">
    <location>
        <begin position="116"/>
        <end position="142"/>
    </location>
</feature>
<comment type="similarity">
    <text evidence="6">Belongs to the ABC-2 integral membrane protein family.</text>
</comment>
<keyword evidence="3 6" id="KW-1133">Transmembrane helix</keyword>
<keyword evidence="6" id="KW-0813">Transport</keyword>
<dbReference type="InterPro" id="IPR047817">
    <property type="entry name" value="ABC2_TM_bact-type"/>
</dbReference>
<evidence type="ECO:0000256" key="2">
    <source>
        <dbReference type="ARBA" id="ARBA00022692"/>
    </source>
</evidence>
<feature type="transmembrane region" description="Helical" evidence="6">
    <location>
        <begin position="241"/>
        <end position="259"/>
    </location>
</feature>
<gene>
    <name evidence="8" type="ORF">BJ987_001298</name>
</gene>
<evidence type="ECO:0000313" key="8">
    <source>
        <dbReference type="EMBL" id="MBP2188397.1"/>
    </source>
</evidence>
<evidence type="ECO:0000256" key="5">
    <source>
        <dbReference type="ARBA" id="ARBA00023251"/>
    </source>
</evidence>
<dbReference type="InterPro" id="IPR013525">
    <property type="entry name" value="ABC2_TM"/>
</dbReference>
<proteinExistence type="inferred from homology"/>
<evidence type="ECO:0000259" key="7">
    <source>
        <dbReference type="PROSITE" id="PS51012"/>
    </source>
</evidence>
<feature type="domain" description="ABC transmembrane type-2" evidence="7">
    <location>
        <begin position="37"/>
        <end position="266"/>
    </location>
</feature>
<organism evidence="8 9">
    <name type="scientific">Nocardia goodfellowii</name>
    <dbReference type="NCBI Taxonomy" id="882446"/>
    <lineage>
        <taxon>Bacteria</taxon>
        <taxon>Bacillati</taxon>
        <taxon>Actinomycetota</taxon>
        <taxon>Actinomycetes</taxon>
        <taxon>Mycobacteriales</taxon>
        <taxon>Nocardiaceae</taxon>
        <taxon>Nocardia</taxon>
    </lineage>
</organism>
<evidence type="ECO:0000256" key="4">
    <source>
        <dbReference type="ARBA" id="ARBA00023136"/>
    </source>
</evidence>
<dbReference type="Pfam" id="PF01061">
    <property type="entry name" value="ABC2_membrane"/>
    <property type="match status" value="1"/>
</dbReference>
<evidence type="ECO:0000256" key="1">
    <source>
        <dbReference type="ARBA" id="ARBA00004141"/>
    </source>
</evidence>
<feature type="transmembrane region" description="Helical" evidence="6">
    <location>
        <begin position="35"/>
        <end position="57"/>
    </location>
</feature>
<dbReference type="Proteomes" id="UP001519325">
    <property type="component" value="Unassembled WGS sequence"/>
</dbReference>
<name>A0ABS4Q9S3_9NOCA</name>
<sequence>MTTAAVAPPKGISMSTAFADSMTMLRRNLLHAKRYPSLTISVVVMPVVLLFIFNFVFGGALEAGASGGTKYINYLTPGMLLLLPAYLTAAVAVSVSTDVTKGIVNRFRSMSISQSAILTGHVLGTLIQSLLGLAAMAGAGLLAGWRPEASPIEWLAAIGLLSTITFAFTWLSVAFGLVAPNPESASNMPFPIIMMPFLGSGLVPTDTMPMVLRQFAEYQPFTPFTETVRGLLMGTEIGNSGWISLAWCAVIAGGGYLWSKSLFRKQGR</sequence>
<comment type="subcellular location">
    <subcellularLocation>
        <location evidence="6">Cell membrane</location>
        <topology evidence="6">Multi-pass membrane protein</topology>
    </subcellularLocation>
    <subcellularLocation>
        <location evidence="1">Membrane</location>
        <topology evidence="1">Multi-pass membrane protein</topology>
    </subcellularLocation>
</comment>
<evidence type="ECO:0000256" key="3">
    <source>
        <dbReference type="ARBA" id="ARBA00022989"/>
    </source>
</evidence>
<feature type="transmembrane region" description="Helical" evidence="6">
    <location>
        <begin position="77"/>
        <end position="95"/>
    </location>
</feature>
<keyword evidence="5" id="KW-0046">Antibiotic resistance</keyword>
<feature type="transmembrane region" description="Helical" evidence="6">
    <location>
        <begin position="190"/>
        <end position="212"/>
    </location>
</feature>
<protein>
    <recommendedName>
        <fullName evidence="6">Transport permease protein</fullName>
    </recommendedName>
</protein>
<keyword evidence="4 6" id="KW-0472">Membrane</keyword>
<dbReference type="PANTHER" id="PTHR43229:SF2">
    <property type="entry name" value="NODULATION PROTEIN J"/>
    <property type="match status" value="1"/>
</dbReference>
<dbReference type="EMBL" id="JAGGMR010000001">
    <property type="protein sequence ID" value="MBP2188397.1"/>
    <property type="molecule type" value="Genomic_DNA"/>
</dbReference>
<reference evidence="8 9" key="1">
    <citation type="submission" date="2021-03" db="EMBL/GenBank/DDBJ databases">
        <title>Sequencing the genomes of 1000 actinobacteria strains.</title>
        <authorList>
            <person name="Klenk H.-P."/>
        </authorList>
    </citation>
    <scope>NUCLEOTIDE SEQUENCE [LARGE SCALE GENOMIC DNA]</scope>
    <source>
        <strain evidence="8 9">DSM 45516</strain>
    </source>
</reference>
<dbReference type="PIRSF" id="PIRSF006648">
    <property type="entry name" value="DrrB"/>
    <property type="match status" value="1"/>
</dbReference>
<dbReference type="InterPro" id="IPR000412">
    <property type="entry name" value="ABC_2_transport"/>
</dbReference>
<dbReference type="PANTHER" id="PTHR43229">
    <property type="entry name" value="NODULATION PROTEIN J"/>
    <property type="match status" value="1"/>
</dbReference>
<dbReference type="PROSITE" id="PS51012">
    <property type="entry name" value="ABC_TM2"/>
    <property type="match status" value="1"/>
</dbReference>
<dbReference type="InterPro" id="IPR051784">
    <property type="entry name" value="Nod_factor_ABC_transporter"/>
</dbReference>